<dbReference type="EMBL" id="VOHK01000004">
    <property type="protein sequence ID" value="TWT20369.1"/>
    <property type="molecule type" value="Genomic_DNA"/>
</dbReference>
<feature type="chain" id="PRO_5022741099" evidence="1">
    <location>
        <begin position="24"/>
        <end position="144"/>
    </location>
</feature>
<feature type="signal peptide" evidence="1">
    <location>
        <begin position="1"/>
        <end position="23"/>
    </location>
</feature>
<sequence length="144" mass="14737">MSRSLLPAACAALFLFAAAPAAARDVSCRLDFDMAGWSAFYKTASGTGRVRCDNGQAMAVKIDAKGGGLTVGKSEIRGGRGTFSAVRDIRELLGTYVAAEAHAGAVKSSKAQAMTKGEVSLALAGTGEGWDLGVAFGAFTIEAR</sequence>
<dbReference type="AlphaFoldDB" id="A0A5C5U3P7"/>
<dbReference type="RefSeq" id="WP_146388104.1">
    <property type="nucleotide sequence ID" value="NZ_VOHK01000004.1"/>
</dbReference>
<name>A0A5C5U3P7_9GAMM</name>
<gene>
    <name evidence="2" type="ORF">FQY83_11640</name>
</gene>
<keyword evidence="1" id="KW-0732">Signal</keyword>
<reference evidence="2 3" key="1">
    <citation type="journal article" date="2008" name="Int. J. Syst. Evol. Microbiol.">
        <title>Luteimonas marina sp. nov., isolated from seawater.</title>
        <authorList>
            <person name="Baik K.S."/>
            <person name="Park S.C."/>
            <person name="Kim M.S."/>
            <person name="Kim E.M."/>
            <person name="Park C."/>
            <person name="Chun J."/>
            <person name="Seong C.N."/>
        </authorList>
    </citation>
    <scope>NUCLEOTIDE SEQUENCE [LARGE SCALE GENOMIC DNA]</scope>
    <source>
        <strain evidence="2 3">FR1330</strain>
    </source>
</reference>
<evidence type="ECO:0000256" key="1">
    <source>
        <dbReference type="SAM" id="SignalP"/>
    </source>
</evidence>
<proteinExistence type="predicted"/>
<dbReference type="OrthoDB" id="6024727at2"/>
<accession>A0A5C5U3P7</accession>
<organism evidence="2 3">
    <name type="scientific">Luteimonas marina</name>
    <dbReference type="NCBI Taxonomy" id="488485"/>
    <lineage>
        <taxon>Bacteria</taxon>
        <taxon>Pseudomonadati</taxon>
        <taxon>Pseudomonadota</taxon>
        <taxon>Gammaproteobacteria</taxon>
        <taxon>Lysobacterales</taxon>
        <taxon>Lysobacteraceae</taxon>
        <taxon>Luteimonas</taxon>
    </lineage>
</organism>
<comment type="caution">
    <text evidence="2">The sequence shown here is derived from an EMBL/GenBank/DDBJ whole genome shotgun (WGS) entry which is preliminary data.</text>
</comment>
<dbReference type="Proteomes" id="UP000319980">
    <property type="component" value="Unassembled WGS sequence"/>
</dbReference>
<keyword evidence="3" id="KW-1185">Reference proteome</keyword>
<protein>
    <submittedName>
        <fullName evidence="2">Uncharacterized protein</fullName>
    </submittedName>
</protein>
<evidence type="ECO:0000313" key="3">
    <source>
        <dbReference type="Proteomes" id="UP000319980"/>
    </source>
</evidence>
<evidence type="ECO:0000313" key="2">
    <source>
        <dbReference type="EMBL" id="TWT20369.1"/>
    </source>
</evidence>